<dbReference type="InterPro" id="IPR057288">
    <property type="entry name" value="PH_PLEKHM2"/>
</dbReference>
<evidence type="ECO:0000313" key="4">
    <source>
        <dbReference type="EMBL" id="CAF89450.1"/>
    </source>
</evidence>
<accession>Q4TCD2</accession>
<dbReference type="OrthoDB" id="7451790at2759"/>
<dbReference type="EMBL" id="CAAE01006985">
    <property type="protein sequence ID" value="CAF89450.1"/>
    <property type="molecule type" value="Genomic_DNA"/>
</dbReference>
<dbReference type="GO" id="GO:0005737">
    <property type="term" value="C:cytoplasm"/>
    <property type="evidence" value="ECO:0007669"/>
    <property type="project" value="UniProtKB-SubCell"/>
</dbReference>
<proteinExistence type="predicted"/>
<reference evidence="4" key="1">
    <citation type="journal article" date="2004" name="Nature">
        <title>Genome duplication in the teleost fish Tetraodon nigroviridis reveals the early vertebrate proto-karyotype.</title>
        <authorList>
            <person name="Jaillon O."/>
            <person name="Aury J.-M."/>
            <person name="Brunet F."/>
            <person name="Petit J.-L."/>
            <person name="Stange-Thomann N."/>
            <person name="Mauceli E."/>
            <person name="Bouneau L."/>
            <person name="Fischer C."/>
            <person name="Ozouf-Costaz C."/>
            <person name="Bernot A."/>
            <person name="Nicaud S."/>
            <person name="Jaffe D."/>
            <person name="Fisher S."/>
            <person name="Lutfalla G."/>
            <person name="Dossat C."/>
            <person name="Segurens B."/>
            <person name="Dasilva C."/>
            <person name="Salanoubat M."/>
            <person name="Levy M."/>
            <person name="Boudet N."/>
            <person name="Castellano S."/>
            <person name="Anthouard V."/>
            <person name="Jubin C."/>
            <person name="Castelli V."/>
            <person name="Katinka M."/>
            <person name="Vacherie B."/>
            <person name="Biemont C."/>
            <person name="Skalli Z."/>
            <person name="Cattolico L."/>
            <person name="Poulain J."/>
            <person name="De Berardinis V."/>
            <person name="Cruaud C."/>
            <person name="Duprat S."/>
            <person name="Brottier P."/>
            <person name="Coutanceau J.-P."/>
            <person name="Gouzy J."/>
            <person name="Parra G."/>
            <person name="Lardier G."/>
            <person name="Chapple C."/>
            <person name="McKernan K.J."/>
            <person name="McEwan P."/>
            <person name="Bosak S."/>
            <person name="Kellis M."/>
            <person name="Volff J.-N."/>
            <person name="Guigo R."/>
            <person name="Zody M.C."/>
            <person name="Mesirov J."/>
            <person name="Lindblad-Toh K."/>
            <person name="Birren B."/>
            <person name="Nusbaum C."/>
            <person name="Kahn D."/>
            <person name="Robinson-Rechavi M."/>
            <person name="Laudet V."/>
            <person name="Schachter V."/>
            <person name="Quetier F."/>
            <person name="Saurin W."/>
            <person name="Scarpelli C."/>
            <person name="Wincker P."/>
            <person name="Lander E.S."/>
            <person name="Weissenbach J."/>
            <person name="Roest Crollius H."/>
        </authorList>
    </citation>
    <scope>NUCLEOTIDE SEQUENCE [LARGE SCALE GENOMIC DNA]</scope>
</reference>
<evidence type="ECO:0000259" key="3">
    <source>
        <dbReference type="Pfam" id="PF23142"/>
    </source>
</evidence>
<name>Q4TCD2_TETNG</name>
<comment type="caution">
    <text evidence="4">The sequence shown here is derived from an EMBL/GenBank/DDBJ whole genome shotgun (WGS) entry which is preliminary data.</text>
</comment>
<comment type="subcellular location">
    <subcellularLocation>
        <location evidence="1">Cytoplasm</location>
    </subcellularLocation>
</comment>
<sequence>MSAVRFGELGEVPSLLVVSDRRTYFLEMTSENHKDQLSDWLQKRDSHPIVDLSYLEVGLGSQTIHMQFGEGGAAYTLLVRDSLRCKRFFSLLTGKPRAAYPHKPPHSHMCRMRCRFLHPLPPLHVLPRAARKGLY</sequence>
<protein>
    <submittedName>
        <fullName evidence="4">(spotted green pufferfish) hypothetical protein</fullName>
    </submittedName>
</protein>
<dbReference type="Pfam" id="PF23142">
    <property type="entry name" value="PH_PLEKHM2"/>
    <property type="match status" value="1"/>
</dbReference>
<gene>
    <name evidence="4" type="ORF">GSTENG00003363001</name>
</gene>
<dbReference type="AlphaFoldDB" id="Q4TCD2"/>
<dbReference type="KEGG" id="tng:GSTEN00003363G001"/>
<evidence type="ECO:0000256" key="2">
    <source>
        <dbReference type="ARBA" id="ARBA00022490"/>
    </source>
</evidence>
<reference evidence="4" key="2">
    <citation type="submission" date="2004-02" db="EMBL/GenBank/DDBJ databases">
        <authorList>
            <consortium name="Genoscope"/>
            <consortium name="Whitehead Institute Centre for Genome Research"/>
        </authorList>
    </citation>
    <scope>NUCLEOTIDE SEQUENCE</scope>
</reference>
<feature type="domain" description="PLEKHM2 PH" evidence="3">
    <location>
        <begin position="8"/>
        <end position="105"/>
    </location>
</feature>
<keyword evidence="2" id="KW-0963">Cytoplasm</keyword>
<organism evidence="4">
    <name type="scientific">Tetraodon nigroviridis</name>
    <name type="common">Spotted green pufferfish</name>
    <name type="synonym">Chelonodon nigroviridis</name>
    <dbReference type="NCBI Taxonomy" id="99883"/>
    <lineage>
        <taxon>Eukaryota</taxon>
        <taxon>Metazoa</taxon>
        <taxon>Chordata</taxon>
        <taxon>Craniata</taxon>
        <taxon>Vertebrata</taxon>
        <taxon>Euteleostomi</taxon>
        <taxon>Actinopterygii</taxon>
        <taxon>Neopterygii</taxon>
        <taxon>Teleostei</taxon>
        <taxon>Neoteleostei</taxon>
        <taxon>Acanthomorphata</taxon>
        <taxon>Eupercaria</taxon>
        <taxon>Tetraodontiformes</taxon>
        <taxon>Tetradontoidea</taxon>
        <taxon>Tetraodontidae</taxon>
        <taxon>Tetraodon</taxon>
    </lineage>
</organism>
<evidence type="ECO:0000256" key="1">
    <source>
        <dbReference type="ARBA" id="ARBA00004496"/>
    </source>
</evidence>